<evidence type="ECO:0000313" key="2">
    <source>
        <dbReference type="Proteomes" id="UP001470230"/>
    </source>
</evidence>
<gene>
    <name evidence="1" type="ORF">M9Y10_017694</name>
</gene>
<name>A0ABR2HU86_9EUKA</name>
<dbReference type="EMBL" id="JAPFFF010000023">
    <property type="protein sequence ID" value="KAK8852705.1"/>
    <property type="molecule type" value="Genomic_DNA"/>
</dbReference>
<proteinExistence type="predicted"/>
<keyword evidence="2" id="KW-1185">Reference proteome</keyword>
<protein>
    <submittedName>
        <fullName evidence="1">Uncharacterized protein</fullName>
    </submittedName>
</protein>
<dbReference type="Proteomes" id="UP001470230">
    <property type="component" value="Unassembled WGS sequence"/>
</dbReference>
<accession>A0ABR2HU86</accession>
<reference evidence="1 2" key="1">
    <citation type="submission" date="2024-04" db="EMBL/GenBank/DDBJ databases">
        <title>Tritrichomonas musculus Genome.</title>
        <authorList>
            <person name="Alves-Ferreira E."/>
            <person name="Grigg M."/>
            <person name="Lorenzi H."/>
            <person name="Galac M."/>
        </authorList>
    </citation>
    <scope>NUCLEOTIDE SEQUENCE [LARGE SCALE GENOMIC DNA]</scope>
    <source>
        <strain evidence="1 2">EAF2021</strain>
    </source>
</reference>
<sequence>MVGVTSSSVYSSSACHHPGNVLRYGDTSKIFYSKNMAGSLICFEFKDRRVIPSHYTLKSVNWGVNHYNPRSWVVEGRTEGGEFETIDEESDCVFLMESALSIHSH</sequence>
<organism evidence="1 2">
    <name type="scientific">Tritrichomonas musculus</name>
    <dbReference type="NCBI Taxonomy" id="1915356"/>
    <lineage>
        <taxon>Eukaryota</taxon>
        <taxon>Metamonada</taxon>
        <taxon>Parabasalia</taxon>
        <taxon>Tritrichomonadida</taxon>
        <taxon>Tritrichomonadidae</taxon>
        <taxon>Tritrichomonas</taxon>
    </lineage>
</organism>
<comment type="caution">
    <text evidence="1">The sequence shown here is derived from an EMBL/GenBank/DDBJ whole genome shotgun (WGS) entry which is preliminary data.</text>
</comment>
<evidence type="ECO:0000313" key="1">
    <source>
        <dbReference type="EMBL" id="KAK8852705.1"/>
    </source>
</evidence>